<evidence type="ECO:0000256" key="1">
    <source>
        <dbReference type="SAM" id="Phobius"/>
    </source>
</evidence>
<dbReference type="EMBL" id="CM004478">
    <property type="protein sequence ID" value="OCT72959.1"/>
    <property type="molecule type" value="Genomic_DNA"/>
</dbReference>
<evidence type="ECO:0000313" key="2">
    <source>
        <dbReference type="EMBL" id="OCT72959.1"/>
    </source>
</evidence>
<protein>
    <submittedName>
        <fullName evidence="2">Uncharacterized protein</fullName>
    </submittedName>
</protein>
<name>A0A974CGE7_XENLA</name>
<evidence type="ECO:0000313" key="3">
    <source>
        <dbReference type="Proteomes" id="UP000694892"/>
    </source>
</evidence>
<keyword evidence="1" id="KW-1133">Transmembrane helix</keyword>
<sequence>MFFCIPLVWVRLLPLLLSPVLIVASHVILLHIRAHWGSKVATGLPRAWPVKHNIFRYKWMCNCPFSSYC</sequence>
<reference evidence="3" key="1">
    <citation type="journal article" date="2016" name="Nature">
        <title>Genome evolution in the allotetraploid frog Xenopus laevis.</title>
        <authorList>
            <person name="Session A.M."/>
            <person name="Uno Y."/>
            <person name="Kwon T."/>
            <person name="Chapman J.A."/>
            <person name="Toyoda A."/>
            <person name="Takahashi S."/>
            <person name="Fukui A."/>
            <person name="Hikosaka A."/>
            <person name="Suzuki A."/>
            <person name="Kondo M."/>
            <person name="van Heeringen S.J."/>
            <person name="Quigley I."/>
            <person name="Heinz S."/>
            <person name="Ogino H."/>
            <person name="Ochi H."/>
            <person name="Hellsten U."/>
            <person name="Lyons J.B."/>
            <person name="Simakov O."/>
            <person name="Putnam N."/>
            <person name="Stites J."/>
            <person name="Kuroki Y."/>
            <person name="Tanaka T."/>
            <person name="Michiue T."/>
            <person name="Watanabe M."/>
            <person name="Bogdanovic O."/>
            <person name="Lister R."/>
            <person name="Georgiou G."/>
            <person name="Paranjpe S.S."/>
            <person name="van Kruijsbergen I."/>
            <person name="Shu S."/>
            <person name="Carlson J."/>
            <person name="Kinoshita T."/>
            <person name="Ohta Y."/>
            <person name="Mawaribuchi S."/>
            <person name="Jenkins J."/>
            <person name="Grimwood J."/>
            <person name="Schmutz J."/>
            <person name="Mitros T."/>
            <person name="Mozaffari S.V."/>
            <person name="Suzuki Y."/>
            <person name="Haramoto Y."/>
            <person name="Yamamoto T.S."/>
            <person name="Takagi C."/>
            <person name="Heald R."/>
            <person name="Miller K."/>
            <person name="Haudenschild C."/>
            <person name="Kitzman J."/>
            <person name="Nakayama T."/>
            <person name="Izutsu Y."/>
            <person name="Robert J."/>
            <person name="Fortriede J."/>
            <person name="Burns K."/>
            <person name="Lotay V."/>
            <person name="Karimi K."/>
            <person name="Yasuoka Y."/>
            <person name="Dichmann D.S."/>
            <person name="Flajnik M.F."/>
            <person name="Houston D.W."/>
            <person name="Shendure J."/>
            <person name="DuPasquier L."/>
            <person name="Vize P.D."/>
            <person name="Zorn A.M."/>
            <person name="Ito M."/>
            <person name="Marcotte E.M."/>
            <person name="Wallingford J.B."/>
            <person name="Ito Y."/>
            <person name="Asashima M."/>
            <person name="Ueno N."/>
            <person name="Matsuda Y."/>
            <person name="Veenstra G.J."/>
            <person name="Fujiyama A."/>
            <person name="Harland R.M."/>
            <person name="Taira M."/>
            <person name="Rokhsar D.S."/>
        </authorList>
    </citation>
    <scope>NUCLEOTIDE SEQUENCE [LARGE SCALE GENOMIC DNA]</scope>
    <source>
        <strain evidence="3">J</strain>
    </source>
</reference>
<gene>
    <name evidence="2" type="ORF">XELAEV_18035940mg</name>
</gene>
<dbReference type="Proteomes" id="UP000694892">
    <property type="component" value="Chromosome 7L"/>
</dbReference>
<accession>A0A974CGE7</accession>
<organism evidence="2 3">
    <name type="scientific">Xenopus laevis</name>
    <name type="common">African clawed frog</name>
    <dbReference type="NCBI Taxonomy" id="8355"/>
    <lineage>
        <taxon>Eukaryota</taxon>
        <taxon>Metazoa</taxon>
        <taxon>Chordata</taxon>
        <taxon>Craniata</taxon>
        <taxon>Vertebrata</taxon>
        <taxon>Euteleostomi</taxon>
        <taxon>Amphibia</taxon>
        <taxon>Batrachia</taxon>
        <taxon>Anura</taxon>
        <taxon>Pipoidea</taxon>
        <taxon>Pipidae</taxon>
        <taxon>Xenopodinae</taxon>
        <taxon>Xenopus</taxon>
        <taxon>Xenopus</taxon>
    </lineage>
</organism>
<dbReference type="AlphaFoldDB" id="A0A974CGE7"/>
<proteinExistence type="predicted"/>
<keyword evidence="1" id="KW-0472">Membrane</keyword>
<feature type="transmembrane region" description="Helical" evidence="1">
    <location>
        <begin position="12"/>
        <end position="32"/>
    </location>
</feature>
<keyword evidence="1" id="KW-0812">Transmembrane</keyword>